<dbReference type="InterPro" id="IPR019734">
    <property type="entry name" value="TPR_rpt"/>
</dbReference>
<accession>H2KUC7</accession>
<feature type="compositionally biased region" description="Polar residues" evidence="5">
    <location>
        <begin position="524"/>
        <end position="535"/>
    </location>
</feature>
<feature type="compositionally biased region" description="Basic and acidic residues" evidence="5">
    <location>
        <begin position="680"/>
        <end position="696"/>
    </location>
</feature>
<dbReference type="GO" id="GO:0005737">
    <property type="term" value="C:cytoplasm"/>
    <property type="evidence" value="ECO:0007669"/>
    <property type="project" value="TreeGrafter"/>
</dbReference>
<gene>
    <name evidence="6" type="ORF">CLF_108576</name>
</gene>
<dbReference type="Pfam" id="PF13432">
    <property type="entry name" value="TPR_16"/>
    <property type="match status" value="1"/>
</dbReference>
<keyword evidence="7" id="KW-1185">Reference proteome</keyword>
<dbReference type="SUPFAM" id="SSF48452">
    <property type="entry name" value="TPR-like"/>
    <property type="match status" value="1"/>
</dbReference>
<dbReference type="PANTHER" id="PTHR12558:SF13">
    <property type="entry name" value="CELL DIVISION CYCLE PROTEIN 27 HOMOLOG"/>
    <property type="match status" value="1"/>
</dbReference>
<evidence type="ECO:0000256" key="5">
    <source>
        <dbReference type="SAM" id="MobiDB-lite"/>
    </source>
</evidence>
<dbReference type="AlphaFoldDB" id="H2KUC7"/>
<feature type="compositionally biased region" description="Basic and acidic residues" evidence="5">
    <location>
        <begin position="54"/>
        <end position="66"/>
    </location>
</feature>
<feature type="repeat" description="TPR" evidence="4">
    <location>
        <begin position="1046"/>
        <end position="1079"/>
    </location>
</feature>
<dbReference type="Gene3D" id="1.25.40.10">
    <property type="entry name" value="Tetratricopeptide repeat domain"/>
    <property type="match status" value="3"/>
</dbReference>
<feature type="compositionally biased region" description="Polar residues" evidence="5">
    <location>
        <begin position="641"/>
        <end position="662"/>
    </location>
</feature>
<evidence type="ECO:0000256" key="2">
    <source>
        <dbReference type="ARBA" id="ARBA00038210"/>
    </source>
</evidence>
<evidence type="ECO:0000256" key="1">
    <source>
        <dbReference type="ARBA" id="ARBA00022803"/>
    </source>
</evidence>
<dbReference type="Proteomes" id="UP000008909">
    <property type="component" value="Unassembled WGS sequence"/>
</dbReference>
<dbReference type="EMBL" id="DF144056">
    <property type="protein sequence ID" value="GAA30618.2"/>
    <property type="molecule type" value="Genomic_DNA"/>
</dbReference>
<dbReference type="Pfam" id="PF13181">
    <property type="entry name" value="TPR_8"/>
    <property type="match status" value="1"/>
</dbReference>
<dbReference type="GO" id="GO:0007091">
    <property type="term" value="P:metaphase/anaphase transition of mitotic cell cycle"/>
    <property type="evidence" value="ECO:0007669"/>
    <property type="project" value="TreeGrafter"/>
</dbReference>
<feature type="repeat" description="TPR" evidence="4">
    <location>
        <begin position="906"/>
        <end position="939"/>
    </location>
</feature>
<keyword evidence="1 4" id="KW-0802">TPR repeat</keyword>
<dbReference type="GO" id="GO:0031145">
    <property type="term" value="P:anaphase-promoting complex-dependent catabolic process"/>
    <property type="evidence" value="ECO:0007669"/>
    <property type="project" value="TreeGrafter"/>
</dbReference>
<feature type="repeat" description="TPR" evidence="4">
    <location>
        <begin position="872"/>
        <end position="905"/>
    </location>
</feature>
<dbReference type="InterPro" id="IPR011990">
    <property type="entry name" value="TPR-like_helical_dom_sf"/>
</dbReference>
<evidence type="ECO:0000256" key="3">
    <source>
        <dbReference type="ARBA" id="ARBA00039307"/>
    </source>
</evidence>
<dbReference type="GO" id="GO:0051301">
    <property type="term" value="P:cell division"/>
    <property type="evidence" value="ECO:0007669"/>
    <property type="project" value="TreeGrafter"/>
</dbReference>
<feature type="compositionally biased region" description="Acidic residues" evidence="5">
    <location>
        <begin position="1217"/>
        <end position="1228"/>
    </location>
</feature>
<dbReference type="GO" id="GO:0005680">
    <property type="term" value="C:anaphase-promoting complex"/>
    <property type="evidence" value="ECO:0007669"/>
    <property type="project" value="TreeGrafter"/>
</dbReference>
<feature type="compositionally biased region" description="Basic and acidic residues" evidence="5">
    <location>
        <begin position="1201"/>
        <end position="1210"/>
    </location>
</feature>
<feature type="region of interest" description="Disordered" evidence="5">
    <location>
        <begin position="43"/>
        <end position="66"/>
    </location>
</feature>
<feature type="compositionally biased region" description="Basic and acidic residues" evidence="5">
    <location>
        <begin position="1144"/>
        <end position="1157"/>
    </location>
</feature>
<feature type="region of interest" description="Disordered" evidence="5">
    <location>
        <begin position="1200"/>
        <end position="1228"/>
    </location>
</feature>
<feature type="region of interest" description="Disordered" evidence="5">
    <location>
        <begin position="620"/>
        <end position="699"/>
    </location>
</feature>
<sequence length="1228" mass="135053">MVAGLTSADNEGHPAVLDFLALECPCLRGDLITTSARFEQGLSNTVDPTSTRRRYGERELPNDENKPDWRSLGKILDPVHQACSSLLGQRVRKTRTPRLAIEKLVDPEVKRNYQNQLVECLPDGTVSDINGHWEKISKALLKVGTSVCGTTQPTSFKHWISDRTVSLLETRRQIPPGRHHNSTRRIIRRQVKLSVRADREAWWTRKAQEMEDAKNAGNVRRLFHLIRSTGPRKPLVSETIRDQNGSLICNKAERLPRWAQYFEQQFSWPPATSNPESWPSTESWTARDGLAFPTPTFQVVHQALDLGVTQAEHRTWADQAAAEKSRLEGILYRENVNPEKGYDVPIPTGNAHHPKPPDSIDTSGHRRTYVTHCAKDSKDDTSTQCVNLFQTPQERLPYPTVPKAPKPEHAARCFVQSLFSGQGSSLEITNPVSPKFGQLALLSQSPLFACVPVFHKLPANPPCDSVLSNSTRFGTNQTATIRTDVQNESSIAPTHNTRTALHGSSASTTTRRRSKTGDLETTKLPASSHASSLGPTNKAYLGMHSNSEQTTSTPTSAATALRRLIFSPSTTFAANSSSTSPNLRCEPPVLRSTTQGSVPSGCSVLTPRAGLPVINLNSPIGGFGGSSSTPRPGPAQHTPRRASSNQSFPDESQPTGPRTRSQVAAAAAVARASGLHKRPDKLVRSKDVPRKQEGRTCSHTAVTSTLIDHQTGASSDLIEGLQLSESPGADESHPMSFGSDSQSGGVITLDILAPTSSDIRVTSLQKYLKLLGHLGKAYQLLVRHDWSGATRLISRLPIAQLATGRILAWAARAHMDNTDYTTAKQLFSEAHRLEPWQLVGMDFYSTVLWQLQADHELSNLAHELMELDHNAPEPWSAAGNCFSLQGEHEIAIRFFQRAIQVCPTNAYTYTLLGHEQSTLEEFDRALTAFRHALRLDPRQYNAMFGIGNVYYKQEKFELAETHLARAVALFPHSHLLLTNLGVLRGRLGHLDDGPESALALVTKACQIQPNNPLARYHRSSLLFHLGRYPEVLTELQKLLVLCPREAMVYLMIGHTYKKLGNTPQAMIHYSWAMGLDPKGANTHLRDIMTNPPVTGRTFSRRGVNSSDTLGVENGGAAGPSRTTRSRLAPLPDSAQPGGDLPEDSTDRGFPETDHSVEDEPMNGLFNFGSGSSRGRSGRRLTDFSLLYDAEEYGEDALLSGAEEREDHYETMDLSGGVEEDSGTSLVDD</sequence>
<organism evidence="6 7">
    <name type="scientific">Clonorchis sinensis</name>
    <name type="common">Chinese liver fluke</name>
    <dbReference type="NCBI Taxonomy" id="79923"/>
    <lineage>
        <taxon>Eukaryota</taxon>
        <taxon>Metazoa</taxon>
        <taxon>Spiralia</taxon>
        <taxon>Lophotrochozoa</taxon>
        <taxon>Platyhelminthes</taxon>
        <taxon>Trematoda</taxon>
        <taxon>Digenea</taxon>
        <taxon>Opisthorchiida</taxon>
        <taxon>Opisthorchiata</taxon>
        <taxon>Opisthorchiidae</taxon>
        <taxon>Clonorchis</taxon>
    </lineage>
</organism>
<feature type="compositionally biased region" description="Polar residues" evidence="5">
    <location>
        <begin position="489"/>
        <end position="499"/>
    </location>
</feature>
<dbReference type="PANTHER" id="PTHR12558">
    <property type="entry name" value="CELL DIVISION CYCLE 16,23,27"/>
    <property type="match status" value="1"/>
</dbReference>
<evidence type="ECO:0000313" key="7">
    <source>
        <dbReference type="Proteomes" id="UP000008909"/>
    </source>
</evidence>
<dbReference type="SMART" id="SM00028">
    <property type="entry name" value="TPR"/>
    <property type="match status" value="6"/>
</dbReference>
<dbReference type="PROSITE" id="PS50005">
    <property type="entry name" value="TPR"/>
    <property type="match status" value="4"/>
</dbReference>
<proteinExistence type="inferred from homology"/>
<protein>
    <recommendedName>
        <fullName evidence="3">Cell division cycle protein 27 homolog</fullName>
    </recommendedName>
</protein>
<comment type="similarity">
    <text evidence="2">Belongs to the APC3/CDC27 family.</text>
</comment>
<reference evidence="6" key="1">
    <citation type="journal article" date="2011" name="Genome Biol.">
        <title>The draft genome of the carcinogenic human liver fluke Clonorchis sinensis.</title>
        <authorList>
            <person name="Wang X."/>
            <person name="Chen W."/>
            <person name="Huang Y."/>
            <person name="Sun J."/>
            <person name="Men J."/>
            <person name="Liu H."/>
            <person name="Luo F."/>
            <person name="Guo L."/>
            <person name="Lv X."/>
            <person name="Deng C."/>
            <person name="Zhou C."/>
            <person name="Fan Y."/>
            <person name="Li X."/>
            <person name="Huang L."/>
            <person name="Hu Y."/>
            <person name="Liang C."/>
            <person name="Hu X."/>
            <person name="Xu J."/>
            <person name="Yu X."/>
        </authorList>
    </citation>
    <scope>NUCLEOTIDE SEQUENCE [LARGE SCALE GENOMIC DNA]</scope>
    <source>
        <strain evidence="6">Henan</strain>
    </source>
</reference>
<evidence type="ECO:0000256" key="4">
    <source>
        <dbReference type="PROSITE-ProRule" id="PRU00339"/>
    </source>
</evidence>
<feature type="repeat" description="TPR" evidence="4">
    <location>
        <begin position="940"/>
        <end position="973"/>
    </location>
</feature>
<evidence type="ECO:0000313" key="6">
    <source>
        <dbReference type="EMBL" id="GAA30618.2"/>
    </source>
</evidence>
<dbReference type="GO" id="GO:0016567">
    <property type="term" value="P:protein ubiquitination"/>
    <property type="evidence" value="ECO:0007669"/>
    <property type="project" value="TreeGrafter"/>
</dbReference>
<name>H2KUC7_CLOSI</name>
<feature type="region of interest" description="Disordered" evidence="5">
    <location>
        <begin position="489"/>
        <end position="539"/>
    </location>
</feature>
<feature type="region of interest" description="Disordered" evidence="5">
    <location>
        <begin position="1083"/>
        <end position="1178"/>
    </location>
</feature>
<feature type="compositionally biased region" description="Low complexity" evidence="5">
    <location>
        <begin position="663"/>
        <end position="672"/>
    </location>
</feature>